<comment type="caution">
    <text evidence="1">The sequence shown here is derived from an EMBL/GenBank/DDBJ whole genome shotgun (WGS) entry which is preliminary data.</text>
</comment>
<evidence type="ECO:0000313" key="1">
    <source>
        <dbReference type="EMBL" id="GAA2016438.1"/>
    </source>
</evidence>
<keyword evidence="2" id="KW-1185">Reference proteome</keyword>
<reference evidence="1 2" key="1">
    <citation type="journal article" date="2019" name="Int. J. Syst. Evol. Microbiol.">
        <title>The Global Catalogue of Microorganisms (GCM) 10K type strain sequencing project: providing services to taxonomists for standard genome sequencing and annotation.</title>
        <authorList>
            <consortium name="The Broad Institute Genomics Platform"/>
            <consortium name="The Broad Institute Genome Sequencing Center for Infectious Disease"/>
            <person name="Wu L."/>
            <person name="Ma J."/>
        </authorList>
    </citation>
    <scope>NUCLEOTIDE SEQUENCE [LARGE SCALE GENOMIC DNA]</scope>
    <source>
        <strain evidence="1 2">JCM 16014</strain>
    </source>
</reference>
<evidence type="ECO:0008006" key="3">
    <source>
        <dbReference type="Google" id="ProtNLM"/>
    </source>
</evidence>
<dbReference type="RefSeq" id="WP_344664293.1">
    <property type="nucleotide sequence ID" value="NZ_BAAAQN010000004.1"/>
</dbReference>
<name>A0ABN2TPW5_9ACTN</name>
<dbReference type="EMBL" id="BAAAQN010000004">
    <property type="protein sequence ID" value="GAA2016438.1"/>
    <property type="molecule type" value="Genomic_DNA"/>
</dbReference>
<dbReference type="Proteomes" id="UP001500751">
    <property type="component" value="Unassembled WGS sequence"/>
</dbReference>
<accession>A0ABN2TPW5</accession>
<evidence type="ECO:0000313" key="2">
    <source>
        <dbReference type="Proteomes" id="UP001500751"/>
    </source>
</evidence>
<sequence length="414" mass="44637">MIGFDDPGTFRGQLQRGRGVAVRRAPGESGAADVVFECVIVDARWDRQTEVRDGYLAGLIRGLGLSVVPLAERLDAIAGEDPDDILLVLEVLARLLVAGREDAATVLRRYVAGGRHWGAALNAVTFVNSRRVPDGWEDLVDVALACHSDDELQDIVDNGDDSWMRTLLDQRSPRRSWQRVNALYERAGELEQAVASGAEYRNWLRTLADVPRDDLLHQVTSDAARRRWALEELGRRGDTVVLDLVEDPALRNPAGWIPGAPQALEHLGTLAVPRARGWLAGAGAGAGDSPSDVAPSDVAMTELGLRVLATSGDLTDAPVLLSALTGAFDDDDQWCFAEIPAQGLGRLQVAEAAPLLVAAWEQSVHSRARGSFLTALESCAPRSSQVEALADEGLDDCEPTVQQLARTIGSRPRT</sequence>
<organism evidence="1 2">
    <name type="scientific">Catenulispora yoronensis</name>
    <dbReference type="NCBI Taxonomy" id="450799"/>
    <lineage>
        <taxon>Bacteria</taxon>
        <taxon>Bacillati</taxon>
        <taxon>Actinomycetota</taxon>
        <taxon>Actinomycetes</taxon>
        <taxon>Catenulisporales</taxon>
        <taxon>Catenulisporaceae</taxon>
        <taxon>Catenulispora</taxon>
    </lineage>
</organism>
<gene>
    <name evidence="1" type="ORF">GCM10009839_10020</name>
</gene>
<protein>
    <recommendedName>
        <fullName evidence="3">HEAT repeat domain-containing protein</fullName>
    </recommendedName>
</protein>
<proteinExistence type="predicted"/>